<organism evidence="1 2">
    <name type="scientific">Dreissena polymorpha</name>
    <name type="common">Zebra mussel</name>
    <name type="synonym">Mytilus polymorpha</name>
    <dbReference type="NCBI Taxonomy" id="45954"/>
    <lineage>
        <taxon>Eukaryota</taxon>
        <taxon>Metazoa</taxon>
        <taxon>Spiralia</taxon>
        <taxon>Lophotrochozoa</taxon>
        <taxon>Mollusca</taxon>
        <taxon>Bivalvia</taxon>
        <taxon>Autobranchia</taxon>
        <taxon>Heteroconchia</taxon>
        <taxon>Euheterodonta</taxon>
        <taxon>Imparidentia</taxon>
        <taxon>Neoheterodontei</taxon>
        <taxon>Myida</taxon>
        <taxon>Dreissenoidea</taxon>
        <taxon>Dreissenidae</taxon>
        <taxon>Dreissena</taxon>
    </lineage>
</organism>
<dbReference type="AlphaFoldDB" id="A0A9D4J026"/>
<evidence type="ECO:0000313" key="1">
    <source>
        <dbReference type="EMBL" id="KAH3790687.1"/>
    </source>
</evidence>
<dbReference type="Proteomes" id="UP000828390">
    <property type="component" value="Unassembled WGS sequence"/>
</dbReference>
<protein>
    <submittedName>
        <fullName evidence="1">Uncharacterized protein</fullName>
    </submittedName>
</protein>
<dbReference type="EMBL" id="JAIWYP010000008">
    <property type="protein sequence ID" value="KAH3790687.1"/>
    <property type="molecule type" value="Genomic_DNA"/>
</dbReference>
<reference evidence="1" key="2">
    <citation type="submission" date="2020-11" db="EMBL/GenBank/DDBJ databases">
        <authorList>
            <person name="McCartney M.A."/>
            <person name="Auch B."/>
            <person name="Kono T."/>
            <person name="Mallez S."/>
            <person name="Becker A."/>
            <person name="Gohl D.M."/>
            <person name="Silverstein K.A.T."/>
            <person name="Koren S."/>
            <person name="Bechman K.B."/>
            <person name="Herman A."/>
            <person name="Abrahante J.E."/>
            <person name="Garbe J."/>
        </authorList>
    </citation>
    <scope>NUCLEOTIDE SEQUENCE</scope>
    <source>
        <strain evidence="1">Duluth1</strain>
        <tissue evidence="1">Whole animal</tissue>
    </source>
</reference>
<accession>A0A9D4J026</accession>
<keyword evidence="2" id="KW-1185">Reference proteome</keyword>
<gene>
    <name evidence="1" type="ORF">DPMN_168894</name>
</gene>
<proteinExistence type="predicted"/>
<sequence>MSGRQRTVSVTQVLHEHPQVYRASYSLTVPTTPRYKAAIRGTVRTGIRPVTEYVISTFYFRA</sequence>
<reference evidence="1" key="1">
    <citation type="journal article" date="2019" name="bioRxiv">
        <title>The Genome of the Zebra Mussel, Dreissena polymorpha: A Resource for Invasive Species Research.</title>
        <authorList>
            <person name="McCartney M.A."/>
            <person name="Auch B."/>
            <person name="Kono T."/>
            <person name="Mallez S."/>
            <person name="Zhang Y."/>
            <person name="Obille A."/>
            <person name="Becker A."/>
            <person name="Abrahante J.E."/>
            <person name="Garbe J."/>
            <person name="Badalamenti J.P."/>
            <person name="Herman A."/>
            <person name="Mangelson H."/>
            <person name="Liachko I."/>
            <person name="Sullivan S."/>
            <person name="Sone E.D."/>
            <person name="Koren S."/>
            <person name="Silverstein K.A.T."/>
            <person name="Beckman K.B."/>
            <person name="Gohl D.M."/>
        </authorList>
    </citation>
    <scope>NUCLEOTIDE SEQUENCE</scope>
    <source>
        <strain evidence="1">Duluth1</strain>
        <tissue evidence="1">Whole animal</tissue>
    </source>
</reference>
<comment type="caution">
    <text evidence="1">The sequence shown here is derived from an EMBL/GenBank/DDBJ whole genome shotgun (WGS) entry which is preliminary data.</text>
</comment>
<name>A0A9D4J026_DREPO</name>
<evidence type="ECO:0000313" key="2">
    <source>
        <dbReference type="Proteomes" id="UP000828390"/>
    </source>
</evidence>